<gene>
    <name evidence="1" type="ordered locus">Slin_3752</name>
</gene>
<sequence>MGSYERSKDIIWPWIIGLSVAMGLMIKPLKAQNLIPNPRFEQITDCQKALNVPTPIEVASPWYNPNQARYNANYYLAVKVCLPPGQWIDQDAPFPNGFISTTSTYQVDAGQVVSDYGTYASAPLTATLEVGRYYWFSMRAIIANGGGSTRVSQEQNSYGLLLSDQQPVYANQHMLPLSQYQPQIIFSNRYMTENRTFSSGYNDNVAARQLMQGCFQAQGNERYLTIGDFLHPSYTDRNSTLQFTDLSLTKMPDRIDLGADTSICQGQPLTLKSNVLMGQYNPTYRWQNGSTDSTLSVTRSGLYSLTITCSCRTYTDSIRINVEDPNLQLGPDTSVCQGNPIVLIAGDGFDRYRWSNGSTASTLTVDKPGVYQVEVERFGCLAVDSIQVYSSSECCQLYLPSAFSPNADGINDNFMIITGCSDIVREVELFVYNRWGEVIFKTQDIKVGWNGGYQGTSCGVGPYTWQLTYTLPYKKSVVRQHQRGIVMLVK</sequence>
<proteinExistence type="predicted"/>
<dbReference type="KEGG" id="sli:Slin_3752"/>
<dbReference type="STRING" id="504472.Slin_3752"/>
<dbReference type="AlphaFoldDB" id="D2QC13"/>
<name>D2QC13_SPILD</name>
<evidence type="ECO:0008006" key="3">
    <source>
        <dbReference type="Google" id="ProtNLM"/>
    </source>
</evidence>
<dbReference type="eggNOG" id="COG3291">
    <property type="taxonomic scope" value="Bacteria"/>
</dbReference>
<organism evidence="1 2">
    <name type="scientific">Spirosoma linguale (strain ATCC 33905 / DSM 74 / LMG 10896 / Claus 1)</name>
    <dbReference type="NCBI Taxonomy" id="504472"/>
    <lineage>
        <taxon>Bacteria</taxon>
        <taxon>Pseudomonadati</taxon>
        <taxon>Bacteroidota</taxon>
        <taxon>Cytophagia</taxon>
        <taxon>Cytophagales</taxon>
        <taxon>Cytophagaceae</taxon>
        <taxon>Spirosoma</taxon>
    </lineage>
</organism>
<dbReference type="Proteomes" id="UP000002028">
    <property type="component" value="Chromosome"/>
</dbReference>
<keyword evidence="2" id="KW-1185">Reference proteome</keyword>
<dbReference type="RefSeq" id="WP_012928263.1">
    <property type="nucleotide sequence ID" value="NC_013730.1"/>
</dbReference>
<dbReference type="Pfam" id="PF13585">
    <property type="entry name" value="CHU_C"/>
    <property type="match status" value="1"/>
</dbReference>
<accession>D2QC13</accession>
<dbReference type="NCBIfam" id="TIGR04131">
    <property type="entry name" value="Bac_Flav_CTERM"/>
    <property type="match status" value="1"/>
</dbReference>
<dbReference type="EMBL" id="CP001769">
    <property type="protein sequence ID" value="ADB39748.1"/>
    <property type="molecule type" value="Genomic_DNA"/>
</dbReference>
<protein>
    <recommendedName>
        <fullName evidence="3">Gliding motility-associated C-terminal domain-containing protein</fullName>
    </recommendedName>
</protein>
<dbReference type="HOGENOM" id="CLU_535172_0_0_10"/>
<evidence type="ECO:0000313" key="1">
    <source>
        <dbReference type="EMBL" id="ADB39748.1"/>
    </source>
</evidence>
<dbReference type="InterPro" id="IPR026341">
    <property type="entry name" value="T9SS_type_B"/>
</dbReference>
<evidence type="ECO:0000313" key="2">
    <source>
        <dbReference type="Proteomes" id="UP000002028"/>
    </source>
</evidence>
<reference evidence="1 2" key="1">
    <citation type="journal article" date="2010" name="Stand. Genomic Sci.">
        <title>Complete genome sequence of Spirosoma linguale type strain (1).</title>
        <authorList>
            <person name="Lail K."/>
            <person name="Sikorski J."/>
            <person name="Saunders E."/>
            <person name="Lapidus A."/>
            <person name="Glavina Del Rio T."/>
            <person name="Copeland A."/>
            <person name="Tice H."/>
            <person name="Cheng J.-F."/>
            <person name="Lucas S."/>
            <person name="Nolan M."/>
            <person name="Bruce D."/>
            <person name="Goodwin L."/>
            <person name="Pitluck S."/>
            <person name="Ivanova N."/>
            <person name="Mavromatis K."/>
            <person name="Ovchinnikova G."/>
            <person name="Pati A."/>
            <person name="Chen A."/>
            <person name="Palaniappan K."/>
            <person name="Land M."/>
            <person name="Hauser L."/>
            <person name="Chang Y.-J."/>
            <person name="Jeffries C.D."/>
            <person name="Chain P."/>
            <person name="Brettin T."/>
            <person name="Detter J.C."/>
            <person name="Schuetze A."/>
            <person name="Rohde M."/>
            <person name="Tindall B.J."/>
            <person name="Goeker M."/>
            <person name="Bristow J."/>
            <person name="Eisen J.A."/>
            <person name="Markowitz V."/>
            <person name="Hugenholtz P."/>
            <person name="Kyrpides N.C."/>
            <person name="Klenk H.-P."/>
            <person name="Chen F."/>
        </authorList>
    </citation>
    <scope>NUCLEOTIDE SEQUENCE [LARGE SCALE GENOMIC DNA]</scope>
    <source>
        <strain evidence="2">ATCC 33905 / DSM 74 / LMG 10896 / Claus 1</strain>
    </source>
</reference>